<gene>
    <name evidence="1" type="ORF">GCM10010916_27230</name>
</gene>
<proteinExistence type="predicted"/>
<reference evidence="1" key="1">
    <citation type="journal article" date="2014" name="Int. J. Syst. Evol. Microbiol.">
        <title>Complete genome sequence of Corynebacterium casei LMG S-19264T (=DSM 44701T), isolated from a smear-ripened cheese.</title>
        <authorList>
            <consortium name="US DOE Joint Genome Institute (JGI-PGF)"/>
            <person name="Walter F."/>
            <person name="Albersmeier A."/>
            <person name="Kalinowski J."/>
            <person name="Ruckert C."/>
        </authorList>
    </citation>
    <scope>NUCLEOTIDE SEQUENCE</scope>
    <source>
        <strain evidence="1">CGMCC 1.12987</strain>
    </source>
</reference>
<comment type="caution">
    <text evidence="1">The sequence shown here is derived from an EMBL/GenBank/DDBJ whole genome shotgun (WGS) entry which is preliminary data.</text>
</comment>
<name>A0A917FU42_9BACL</name>
<reference evidence="1" key="2">
    <citation type="submission" date="2020-09" db="EMBL/GenBank/DDBJ databases">
        <authorList>
            <person name="Sun Q."/>
            <person name="Zhou Y."/>
        </authorList>
    </citation>
    <scope>NUCLEOTIDE SEQUENCE</scope>
    <source>
        <strain evidence="1">CGMCC 1.12987</strain>
    </source>
</reference>
<evidence type="ECO:0000313" key="1">
    <source>
        <dbReference type="EMBL" id="GGG08981.1"/>
    </source>
</evidence>
<keyword evidence="2" id="KW-1185">Reference proteome</keyword>
<dbReference type="RefSeq" id="WP_188531599.1">
    <property type="nucleotide sequence ID" value="NZ_BMGR01000008.1"/>
</dbReference>
<dbReference type="Proteomes" id="UP000644756">
    <property type="component" value="Unassembled WGS sequence"/>
</dbReference>
<protein>
    <recommendedName>
        <fullName evidence="3">Zinc ribbon domain-containing protein</fullName>
    </recommendedName>
</protein>
<evidence type="ECO:0008006" key="3">
    <source>
        <dbReference type="Google" id="ProtNLM"/>
    </source>
</evidence>
<dbReference type="AlphaFoldDB" id="A0A917FU42"/>
<dbReference type="EMBL" id="BMGR01000008">
    <property type="protein sequence ID" value="GGG08981.1"/>
    <property type="molecule type" value="Genomic_DNA"/>
</dbReference>
<evidence type="ECO:0000313" key="2">
    <source>
        <dbReference type="Proteomes" id="UP000644756"/>
    </source>
</evidence>
<accession>A0A917FU42</accession>
<organism evidence="1 2">
    <name type="scientific">Paenibacillus abyssi</name>
    <dbReference type="NCBI Taxonomy" id="1340531"/>
    <lineage>
        <taxon>Bacteria</taxon>
        <taxon>Bacillati</taxon>
        <taxon>Bacillota</taxon>
        <taxon>Bacilli</taxon>
        <taxon>Bacillales</taxon>
        <taxon>Paenibacillaceae</taxon>
        <taxon>Paenibacillus</taxon>
    </lineage>
</organism>
<sequence length="122" mass="13881">MSFFDKLKTGVTEAGNKAKVAVELNRLKMQNSTKQKEIAQHYEEIGKQVFMSVAGRSPEFQDEQIRPFIDRVLQLEAEIQSNLQQMKTISDEQECVCGKTVALDTRFCPHCGHQFATTNQEV</sequence>